<evidence type="ECO:0000313" key="1">
    <source>
        <dbReference type="EMBL" id="OJJ41479.1"/>
    </source>
</evidence>
<sequence>MAVSTVRRALSPWPKDSTFTSILSLFHTLVHLVRITISFLLLPLDNTVLLASFLVGHLPLPAISPARRRRQSVLRNVHFYPKTVLITGIDTPHGLALARGWNDEGHRVIGADVTNLPIRSGESMSRSLTSFYQIPKFQYVSRLLDVIHREKVDIWIPCSEKVSVMEDAMAKQVIESRTECKSIHLDTEMANQLDTPELFVRFLQERDLPIIENHQVQSRDSVHRILHRSPNKTYHLRKLNPIVKDSQVVALPKRTLSMTYSEVSEIKITKETPWILQQQTRLGEFIAEVLVVRGQLKAIKIRPAKEQPNWGESRLDKALASAIHRVMERFATKGGSRLTCHLSVNLMVDEEFDNNSVRHVVHIAGCTQGARAVKNLLLHEPSTSISAGYLAMLSDRPRSKDLPGEDIISTTRKPGFNVYRTVRAFILTFIPSLRPVIRRLDKVMGGLGQFLFWKDSRFSYLDPLPWWWHAHIYRPLQHVGMILHQRDEK</sequence>
<dbReference type="Proteomes" id="UP000184383">
    <property type="component" value="Unassembled WGS sequence"/>
</dbReference>
<keyword evidence="2" id="KW-1185">Reference proteome</keyword>
<name>A0A1L9S2U8_ASPWE</name>
<dbReference type="AlphaFoldDB" id="A0A1L9S2U8"/>
<dbReference type="OrthoDB" id="186626at2759"/>
<dbReference type="GeneID" id="63749984"/>
<reference evidence="2" key="1">
    <citation type="journal article" date="2017" name="Genome Biol.">
        <title>Comparative genomics reveals high biological diversity and specific adaptations in the industrially and medically important fungal genus Aspergillus.</title>
        <authorList>
            <person name="de Vries R.P."/>
            <person name="Riley R."/>
            <person name="Wiebenga A."/>
            <person name="Aguilar-Osorio G."/>
            <person name="Amillis S."/>
            <person name="Uchima C.A."/>
            <person name="Anderluh G."/>
            <person name="Asadollahi M."/>
            <person name="Askin M."/>
            <person name="Barry K."/>
            <person name="Battaglia E."/>
            <person name="Bayram O."/>
            <person name="Benocci T."/>
            <person name="Braus-Stromeyer S.A."/>
            <person name="Caldana C."/>
            <person name="Canovas D."/>
            <person name="Cerqueira G.C."/>
            <person name="Chen F."/>
            <person name="Chen W."/>
            <person name="Choi C."/>
            <person name="Clum A."/>
            <person name="Dos Santos R.A."/>
            <person name="Damasio A.R."/>
            <person name="Diallinas G."/>
            <person name="Emri T."/>
            <person name="Fekete E."/>
            <person name="Flipphi M."/>
            <person name="Freyberg S."/>
            <person name="Gallo A."/>
            <person name="Gournas C."/>
            <person name="Habgood R."/>
            <person name="Hainaut M."/>
            <person name="Harispe M.L."/>
            <person name="Henrissat B."/>
            <person name="Hilden K.S."/>
            <person name="Hope R."/>
            <person name="Hossain A."/>
            <person name="Karabika E."/>
            <person name="Karaffa L."/>
            <person name="Karanyi Z."/>
            <person name="Krasevec N."/>
            <person name="Kuo A."/>
            <person name="Kusch H."/>
            <person name="LaButti K."/>
            <person name="Lagendijk E.L."/>
            <person name="Lapidus A."/>
            <person name="Levasseur A."/>
            <person name="Lindquist E."/>
            <person name="Lipzen A."/>
            <person name="Logrieco A.F."/>
            <person name="MacCabe A."/>
            <person name="Maekelae M.R."/>
            <person name="Malavazi I."/>
            <person name="Melin P."/>
            <person name="Meyer V."/>
            <person name="Mielnichuk N."/>
            <person name="Miskei M."/>
            <person name="Molnar A.P."/>
            <person name="Mule G."/>
            <person name="Ngan C.Y."/>
            <person name="Orejas M."/>
            <person name="Orosz E."/>
            <person name="Ouedraogo J.P."/>
            <person name="Overkamp K.M."/>
            <person name="Park H.-S."/>
            <person name="Perrone G."/>
            <person name="Piumi F."/>
            <person name="Punt P.J."/>
            <person name="Ram A.F."/>
            <person name="Ramon A."/>
            <person name="Rauscher S."/>
            <person name="Record E."/>
            <person name="Riano-Pachon D.M."/>
            <person name="Robert V."/>
            <person name="Roehrig J."/>
            <person name="Ruller R."/>
            <person name="Salamov A."/>
            <person name="Salih N.S."/>
            <person name="Samson R.A."/>
            <person name="Sandor E."/>
            <person name="Sanguinetti M."/>
            <person name="Schuetze T."/>
            <person name="Sepcic K."/>
            <person name="Shelest E."/>
            <person name="Sherlock G."/>
            <person name="Sophianopoulou V."/>
            <person name="Squina F.M."/>
            <person name="Sun H."/>
            <person name="Susca A."/>
            <person name="Todd R.B."/>
            <person name="Tsang A."/>
            <person name="Unkles S.E."/>
            <person name="van de Wiele N."/>
            <person name="van Rossen-Uffink D."/>
            <person name="Oliveira J.V."/>
            <person name="Vesth T.C."/>
            <person name="Visser J."/>
            <person name="Yu J.-H."/>
            <person name="Zhou M."/>
            <person name="Andersen M.R."/>
            <person name="Archer D.B."/>
            <person name="Baker S.E."/>
            <person name="Benoit I."/>
            <person name="Brakhage A.A."/>
            <person name="Braus G.H."/>
            <person name="Fischer R."/>
            <person name="Frisvad J.C."/>
            <person name="Goldman G.H."/>
            <person name="Houbraken J."/>
            <person name="Oakley B."/>
            <person name="Pocsi I."/>
            <person name="Scazzocchio C."/>
            <person name="Seiboth B."/>
            <person name="vanKuyk P.A."/>
            <person name="Wortman J."/>
            <person name="Dyer P.S."/>
            <person name="Grigoriev I.V."/>
        </authorList>
    </citation>
    <scope>NUCLEOTIDE SEQUENCE [LARGE SCALE GENOMIC DNA]</scope>
    <source>
        <strain evidence="2">DTO 134E9</strain>
    </source>
</reference>
<dbReference type="RefSeq" id="XP_040695155.1">
    <property type="nucleotide sequence ID" value="XM_040834136.1"/>
</dbReference>
<dbReference type="Gene3D" id="3.40.50.20">
    <property type="match status" value="1"/>
</dbReference>
<proteinExistence type="predicted"/>
<accession>A0A1L9S2U8</accession>
<organism evidence="1 2">
    <name type="scientific">Aspergillus wentii DTO 134E9</name>
    <dbReference type="NCBI Taxonomy" id="1073089"/>
    <lineage>
        <taxon>Eukaryota</taxon>
        <taxon>Fungi</taxon>
        <taxon>Dikarya</taxon>
        <taxon>Ascomycota</taxon>
        <taxon>Pezizomycotina</taxon>
        <taxon>Eurotiomycetes</taxon>
        <taxon>Eurotiomycetidae</taxon>
        <taxon>Eurotiales</taxon>
        <taxon>Aspergillaceae</taxon>
        <taxon>Aspergillus</taxon>
        <taxon>Aspergillus subgen. Cremei</taxon>
    </lineage>
</organism>
<evidence type="ECO:0008006" key="3">
    <source>
        <dbReference type="Google" id="ProtNLM"/>
    </source>
</evidence>
<protein>
    <recommendedName>
        <fullName evidence="3">ATP-grasp domain-containing protein</fullName>
    </recommendedName>
</protein>
<evidence type="ECO:0000313" key="2">
    <source>
        <dbReference type="Proteomes" id="UP000184383"/>
    </source>
</evidence>
<dbReference type="VEuPathDB" id="FungiDB:ASPWEDRAFT_35039"/>
<dbReference type="EMBL" id="KV878209">
    <property type="protein sequence ID" value="OJJ41479.1"/>
    <property type="molecule type" value="Genomic_DNA"/>
</dbReference>
<gene>
    <name evidence="1" type="ORF">ASPWEDRAFT_35039</name>
</gene>